<dbReference type="RefSeq" id="WP_209464015.1">
    <property type="nucleotide sequence ID" value="NZ_CP110224.1"/>
</dbReference>
<keyword evidence="1" id="KW-1133">Transmembrane helix</keyword>
<feature type="transmembrane region" description="Helical" evidence="1">
    <location>
        <begin position="68"/>
        <end position="89"/>
    </location>
</feature>
<proteinExistence type="predicted"/>
<gene>
    <name evidence="2" type="ORF">J2Z83_003067</name>
</gene>
<dbReference type="NCBIfam" id="TIGR04104">
    <property type="entry name" value="cxxc_20_cxxc"/>
    <property type="match status" value="1"/>
</dbReference>
<keyword evidence="3" id="KW-1185">Reference proteome</keyword>
<keyword evidence="1" id="KW-0472">Membrane</keyword>
<reference evidence="2 3" key="1">
    <citation type="submission" date="2021-03" db="EMBL/GenBank/DDBJ databases">
        <title>Genomic Encyclopedia of Type Strains, Phase IV (KMG-IV): sequencing the most valuable type-strain genomes for metagenomic binning, comparative biology and taxonomic classification.</title>
        <authorList>
            <person name="Goeker M."/>
        </authorList>
    </citation>
    <scope>NUCLEOTIDE SEQUENCE [LARGE SCALE GENOMIC DNA]</scope>
    <source>
        <strain evidence="2 3">DSM 25609</strain>
    </source>
</reference>
<organism evidence="2 3">
    <name type="scientific">Virgibacillus natechei</name>
    <dbReference type="NCBI Taxonomy" id="1216297"/>
    <lineage>
        <taxon>Bacteria</taxon>
        <taxon>Bacillati</taxon>
        <taxon>Bacillota</taxon>
        <taxon>Bacilli</taxon>
        <taxon>Bacillales</taxon>
        <taxon>Bacillaceae</taxon>
        <taxon>Virgibacillus</taxon>
    </lineage>
</organism>
<accession>A0ABS4IKG4</accession>
<comment type="caution">
    <text evidence="2">The sequence shown here is derived from an EMBL/GenBank/DDBJ whole genome shotgun (WGS) entry which is preliminary data.</text>
</comment>
<dbReference type="InterPro" id="IPR026369">
    <property type="entry name" value="CxxC_20_CxxC"/>
</dbReference>
<evidence type="ECO:0000313" key="2">
    <source>
        <dbReference type="EMBL" id="MBP1970931.1"/>
    </source>
</evidence>
<dbReference type="EMBL" id="JAGGKX010000018">
    <property type="protein sequence ID" value="MBP1970931.1"/>
    <property type="molecule type" value="Genomic_DNA"/>
</dbReference>
<keyword evidence="1" id="KW-0812">Transmembrane</keyword>
<evidence type="ECO:0000256" key="1">
    <source>
        <dbReference type="SAM" id="Phobius"/>
    </source>
</evidence>
<protein>
    <submittedName>
        <fullName evidence="2">CXXC-20-CXXC protein</fullName>
    </submittedName>
</protein>
<dbReference type="Proteomes" id="UP001519345">
    <property type="component" value="Unassembled WGS sequence"/>
</dbReference>
<sequence>MRKCNNCKSQFSWSEIFKSFWPVYEPIECANCGTKHKITTFGKSTVGSISLLPIFIFGYALYPLGNIFVMVGIGALIGIIGFLLTPYIVQYKEI</sequence>
<name>A0ABS4IKG4_9BACI</name>
<feature type="transmembrane region" description="Helical" evidence="1">
    <location>
        <begin position="45"/>
        <end position="62"/>
    </location>
</feature>
<evidence type="ECO:0000313" key="3">
    <source>
        <dbReference type="Proteomes" id="UP001519345"/>
    </source>
</evidence>